<evidence type="ECO:0000256" key="3">
    <source>
        <dbReference type="ARBA" id="ARBA00022475"/>
    </source>
</evidence>
<protein>
    <recommendedName>
        <fullName evidence="9">Mechanosensing system component YbdG</fullName>
    </recommendedName>
    <alternativeName>
        <fullName evidence="10">Mechanosensitive channel homolog YbdG</fullName>
    </alternativeName>
</protein>
<evidence type="ECO:0000256" key="10">
    <source>
        <dbReference type="ARBA" id="ARBA00093659"/>
    </source>
</evidence>
<evidence type="ECO:0000313" key="15">
    <source>
        <dbReference type="EMBL" id="HDP77668.1"/>
    </source>
</evidence>
<evidence type="ECO:0000256" key="2">
    <source>
        <dbReference type="ARBA" id="ARBA00008017"/>
    </source>
</evidence>
<comment type="subcellular location">
    <subcellularLocation>
        <location evidence="1">Cell inner membrane</location>
        <topology evidence="1">Multi-pass membrane protein</topology>
    </subcellularLocation>
</comment>
<keyword evidence="3" id="KW-1003">Cell membrane</keyword>
<dbReference type="InterPro" id="IPR006685">
    <property type="entry name" value="MscS_channel_2nd"/>
</dbReference>
<dbReference type="InterPro" id="IPR023408">
    <property type="entry name" value="MscS_beta-dom_sf"/>
</dbReference>
<feature type="domain" description="Mechanosensitive ion channel MscS C-terminal" evidence="14">
    <location>
        <begin position="332"/>
        <end position="386"/>
    </location>
</feature>
<dbReference type="InterPro" id="IPR010920">
    <property type="entry name" value="LSM_dom_sf"/>
</dbReference>
<dbReference type="PANTHER" id="PTHR30414">
    <property type="entry name" value="MINICONDUCTANCE MECHANOSENSITIVE CHANNEL YBDG"/>
    <property type="match status" value="1"/>
</dbReference>
<feature type="transmembrane region" description="Helical" evidence="12">
    <location>
        <begin position="70"/>
        <end position="90"/>
    </location>
</feature>
<dbReference type="EMBL" id="DSBT01000161">
    <property type="protein sequence ID" value="HDP77668.1"/>
    <property type="molecule type" value="Genomic_DNA"/>
</dbReference>
<keyword evidence="8 12" id="KW-0472">Membrane</keyword>
<comment type="caution">
    <text evidence="15">The sequence shown here is derived from an EMBL/GenBank/DDBJ whole genome shotgun (WGS) entry which is preliminary data.</text>
</comment>
<name>A0A7C1H976_9BACT</name>
<evidence type="ECO:0000256" key="1">
    <source>
        <dbReference type="ARBA" id="ARBA00004429"/>
    </source>
</evidence>
<gene>
    <name evidence="15" type="ORF">ENN47_05700</name>
</gene>
<dbReference type="AlphaFoldDB" id="A0A7C1H976"/>
<evidence type="ECO:0000256" key="12">
    <source>
        <dbReference type="SAM" id="Phobius"/>
    </source>
</evidence>
<feature type="region of interest" description="Disordered" evidence="11">
    <location>
        <begin position="419"/>
        <end position="442"/>
    </location>
</feature>
<dbReference type="Pfam" id="PF00924">
    <property type="entry name" value="MS_channel_2nd"/>
    <property type="match status" value="1"/>
</dbReference>
<dbReference type="SUPFAM" id="SSF50182">
    <property type="entry name" value="Sm-like ribonucleoproteins"/>
    <property type="match status" value="1"/>
</dbReference>
<evidence type="ECO:0000256" key="4">
    <source>
        <dbReference type="ARBA" id="ARBA00022519"/>
    </source>
</evidence>
<dbReference type="InterPro" id="IPR030192">
    <property type="entry name" value="YbdG"/>
</dbReference>
<feature type="transmembrane region" description="Helical" evidence="12">
    <location>
        <begin position="96"/>
        <end position="117"/>
    </location>
</feature>
<evidence type="ECO:0000256" key="5">
    <source>
        <dbReference type="ARBA" id="ARBA00022692"/>
    </source>
</evidence>
<proteinExistence type="inferred from homology"/>
<dbReference type="GO" id="GO:0071470">
    <property type="term" value="P:cellular response to osmotic stress"/>
    <property type="evidence" value="ECO:0007669"/>
    <property type="project" value="InterPro"/>
</dbReference>
<dbReference type="Pfam" id="PF21082">
    <property type="entry name" value="MS_channel_3rd"/>
    <property type="match status" value="1"/>
</dbReference>
<keyword evidence="7" id="KW-0346">Stress response</keyword>
<evidence type="ECO:0000256" key="8">
    <source>
        <dbReference type="ARBA" id="ARBA00023136"/>
    </source>
</evidence>
<dbReference type="FunFam" id="2.30.30.60:FF:000002">
    <property type="entry name" value="Mechanosensitive ion channel family protein"/>
    <property type="match status" value="1"/>
</dbReference>
<organism evidence="15">
    <name type="scientific">Mesotoga infera</name>
    <dbReference type="NCBI Taxonomy" id="1236046"/>
    <lineage>
        <taxon>Bacteria</taxon>
        <taxon>Thermotogati</taxon>
        <taxon>Thermotogota</taxon>
        <taxon>Thermotogae</taxon>
        <taxon>Kosmotogales</taxon>
        <taxon>Kosmotogaceae</taxon>
        <taxon>Mesotoga</taxon>
    </lineage>
</organism>
<comment type="similarity">
    <text evidence="2">Belongs to the MscS (TC 1.A.23) family.</text>
</comment>
<dbReference type="GO" id="GO:0008381">
    <property type="term" value="F:mechanosensitive monoatomic ion channel activity"/>
    <property type="evidence" value="ECO:0007669"/>
    <property type="project" value="InterPro"/>
</dbReference>
<keyword evidence="4" id="KW-0997">Cell inner membrane</keyword>
<reference evidence="15" key="1">
    <citation type="journal article" date="2020" name="mSystems">
        <title>Genome- and Community-Level Interaction Insights into Carbon Utilization and Element Cycling Functions of Hydrothermarchaeota in Hydrothermal Sediment.</title>
        <authorList>
            <person name="Zhou Z."/>
            <person name="Liu Y."/>
            <person name="Xu W."/>
            <person name="Pan J."/>
            <person name="Luo Z.H."/>
            <person name="Li M."/>
        </authorList>
    </citation>
    <scope>NUCLEOTIDE SEQUENCE [LARGE SCALE GENOMIC DNA]</scope>
    <source>
        <strain evidence="15">SpSt-1179</strain>
    </source>
</reference>
<dbReference type="Proteomes" id="UP000886198">
    <property type="component" value="Unassembled WGS sequence"/>
</dbReference>
<feature type="domain" description="Mechanosensitive ion channel MscS" evidence="13">
    <location>
        <begin position="183"/>
        <end position="251"/>
    </location>
</feature>
<accession>A0A7C1H976</accession>
<feature type="compositionally biased region" description="Basic and acidic residues" evidence="11">
    <location>
        <begin position="432"/>
        <end position="442"/>
    </location>
</feature>
<feature type="transmembrane region" description="Helical" evidence="12">
    <location>
        <begin position="138"/>
        <end position="158"/>
    </location>
</feature>
<keyword evidence="5 12" id="KW-0812">Transmembrane</keyword>
<evidence type="ECO:0000256" key="9">
    <source>
        <dbReference type="ARBA" id="ARBA00093630"/>
    </source>
</evidence>
<keyword evidence="6 12" id="KW-1133">Transmembrane helix</keyword>
<evidence type="ECO:0000256" key="7">
    <source>
        <dbReference type="ARBA" id="ARBA00023016"/>
    </source>
</evidence>
<dbReference type="PANTHER" id="PTHR30414:SF0">
    <property type="entry name" value="MINICONDUCTANCE MECHANOSENSITIVE CHANNEL YBDG"/>
    <property type="match status" value="1"/>
</dbReference>
<dbReference type="InterPro" id="IPR049278">
    <property type="entry name" value="MS_channel_C"/>
</dbReference>
<feature type="transmembrane region" description="Helical" evidence="12">
    <location>
        <begin position="20"/>
        <end position="42"/>
    </location>
</feature>
<sequence length="442" mass="49904">MVDIFAGWFSALGLSETFDLVLANIVVGIIMIVVAFLSKYIFEKVLIKPIELIVRKSAFKWDDYLIKHKLLYKIALMIPAIVIALFARAFPAIESLIYKLVTTYLIFIAAVVVDAFLDVFTSAYQSLETSRDKPIKSYMTVVKIMIYIVAGVIAVSVLTGISPWGILSGIGAMTAVLLVVFRDSLLGLVASIQISKNNLVSIGDWIEVPKFQADGDVIDITLTTIRIQNWDKTITTIPSYALISESFKNWKGMFQAGGRRIKRSVFIDNSSIRFLDDELYDRLYRIEILRPYLESRKKEIEEFNRKNEIDVSEPVNGRRMTNIGTFRAYLTAYLRNHPGTNKDMIIMVRQLQAADTGLPLEIYCFSKDTSWVNYESLQSDIFDHIFASMPHFGLRLFQNPSGRDVRALGDLFVSGKISVPRPSSGGSSAINNHEDRPLDHQQ</sequence>
<dbReference type="GO" id="GO:0005886">
    <property type="term" value="C:plasma membrane"/>
    <property type="evidence" value="ECO:0007669"/>
    <property type="project" value="UniProtKB-SubCell"/>
</dbReference>
<evidence type="ECO:0000256" key="6">
    <source>
        <dbReference type="ARBA" id="ARBA00022989"/>
    </source>
</evidence>
<evidence type="ECO:0000259" key="13">
    <source>
        <dbReference type="Pfam" id="PF00924"/>
    </source>
</evidence>
<evidence type="ECO:0000259" key="14">
    <source>
        <dbReference type="Pfam" id="PF21082"/>
    </source>
</evidence>
<evidence type="ECO:0000256" key="11">
    <source>
        <dbReference type="SAM" id="MobiDB-lite"/>
    </source>
</evidence>
<dbReference type="Gene3D" id="2.30.30.60">
    <property type="match status" value="1"/>
</dbReference>